<dbReference type="EMBL" id="BARU01040012">
    <property type="protein sequence ID" value="GAH87272.1"/>
    <property type="molecule type" value="Genomic_DNA"/>
</dbReference>
<name>X1IZW8_9ZZZZ</name>
<feature type="non-terminal residue" evidence="1">
    <location>
        <position position="1"/>
    </location>
</feature>
<sequence>LGSSLYEAQLPYPSIPDLVLYSRYHGDAKAPWGEFQKWYNISPREWPVWKWLGLQRINTMQAQTLLKRGFYTDSNFYSEISRIGWPDFEYETIRDLAYILPNPMLLVQGGLMQDIGNDTILTNISKGDIHPDYAQTYLDAVLTKPASQDIVAYELRKDPSLSNLPERLRKIGIHPDYNPLYKELAYQIPPVADIITMAVREAFTPEIAAKFGQYEDYPPDLETWAMKKGLSKEWS</sequence>
<evidence type="ECO:0000313" key="1">
    <source>
        <dbReference type="EMBL" id="GAH87272.1"/>
    </source>
</evidence>
<protein>
    <submittedName>
        <fullName evidence="1">Uncharacterized protein</fullName>
    </submittedName>
</protein>
<organism evidence="1">
    <name type="scientific">marine sediment metagenome</name>
    <dbReference type="NCBI Taxonomy" id="412755"/>
    <lineage>
        <taxon>unclassified sequences</taxon>
        <taxon>metagenomes</taxon>
        <taxon>ecological metagenomes</taxon>
    </lineage>
</organism>
<proteinExistence type="predicted"/>
<dbReference type="AlphaFoldDB" id="X1IZW8"/>
<accession>X1IZW8</accession>
<feature type="non-terminal residue" evidence="1">
    <location>
        <position position="235"/>
    </location>
</feature>
<gene>
    <name evidence="1" type="ORF">S03H2_61922</name>
</gene>
<comment type="caution">
    <text evidence="1">The sequence shown here is derived from an EMBL/GenBank/DDBJ whole genome shotgun (WGS) entry which is preliminary data.</text>
</comment>
<reference evidence="1" key="1">
    <citation type="journal article" date="2014" name="Front. Microbiol.">
        <title>High frequency of phylogenetically diverse reductive dehalogenase-homologous genes in deep subseafloor sedimentary metagenomes.</title>
        <authorList>
            <person name="Kawai M."/>
            <person name="Futagami T."/>
            <person name="Toyoda A."/>
            <person name="Takaki Y."/>
            <person name="Nishi S."/>
            <person name="Hori S."/>
            <person name="Arai W."/>
            <person name="Tsubouchi T."/>
            <person name="Morono Y."/>
            <person name="Uchiyama I."/>
            <person name="Ito T."/>
            <person name="Fujiyama A."/>
            <person name="Inagaki F."/>
            <person name="Takami H."/>
        </authorList>
    </citation>
    <scope>NUCLEOTIDE SEQUENCE</scope>
    <source>
        <strain evidence="1">Expedition CK06-06</strain>
    </source>
</reference>